<comment type="caution">
    <text evidence="1">The sequence shown here is derived from an EMBL/GenBank/DDBJ whole genome shotgun (WGS) entry which is preliminary data.</text>
</comment>
<dbReference type="EMBL" id="JABBWD010000074">
    <property type="protein sequence ID" value="KAG1769103.1"/>
    <property type="molecule type" value="Genomic_DNA"/>
</dbReference>
<gene>
    <name evidence="1" type="ORF">EV702DRAFT_1142258</name>
</gene>
<protein>
    <submittedName>
        <fullName evidence="1">Uncharacterized protein</fullName>
    </submittedName>
</protein>
<dbReference type="Proteomes" id="UP000714275">
    <property type="component" value="Unassembled WGS sequence"/>
</dbReference>
<evidence type="ECO:0000313" key="2">
    <source>
        <dbReference type="Proteomes" id="UP000714275"/>
    </source>
</evidence>
<sequence length="68" mass="7530">MGDHIFNDLALSRDIMREYHARIKDDSSAQKLSVMVLLRSVWPFLARTKDGDLPSSVSDAVSGVHVSS</sequence>
<accession>A0A9P6ZLL3</accession>
<dbReference type="SUPFAM" id="SSF75632">
    <property type="entry name" value="Cullin homology domain"/>
    <property type="match status" value="1"/>
</dbReference>
<keyword evidence="2" id="KW-1185">Reference proteome</keyword>
<reference evidence="1" key="1">
    <citation type="journal article" date="2020" name="New Phytol.">
        <title>Comparative genomics reveals dynamic genome evolution in host specialist ectomycorrhizal fungi.</title>
        <authorList>
            <person name="Lofgren L.A."/>
            <person name="Nguyen N.H."/>
            <person name="Vilgalys R."/>
            <person name="Ruytinx J."/>
            <person name="Liao H.L."/>
            <person name="Branco S."/>
            <person name="Kuo A."/>
            <person name="LaButti K."/>
            <person name="Lipzen A."/>
            <person name="Andreopoulos W."/>
            <person name="Pangilinan J."/>
            <person name="Riley R."/>
            <person name="Hundley H."/>
            <person name="Na H."/>
            <person name="Barry K."/>
            <person name="Grigoriev I.V."/>
            <person name="Stajich J.E."/>
            <person name="Kennedy P.G."/>
        </authorList>
    </citation>
    <scope>NUCLEOTIDE SEQUENCE</scope>
    <source>
        <strain evidence="1">DOB743</strain>
    </source>
</reference>
<dbReference type="OrthoDB" id="27073at2759"/>
<evidence type="ECO:0000313" key="1">
    <source>
        <dbReference type="EMBL" id="KAG1769103.1"/>
    </source>
</evidence>
<dbReference type="InterPro" id="IPR036317">
    <property type="entry name" value="Cullin_homology_sf"/>
</dbReference>
<dbReference type="AlphaFoldDB" id="A0A9P6ZLL3"/>
<organism evidence="1 2">
    <name type="scientific">Suillus placidus</name>
    <dbReference type="NCBI Taxonomy" id="48579"/>
    <lineage>
        <taxon>Eukaryota</taxon>
        <taxon>Fungi</taxon>
        <taxon>Dikarya</taxon>
        <taxon>Basidiomycota</taxon>
        <taxon>Agaricomycotina</taxon>
        <taxon>Agaricomycetes</taxon>
        <taxon>Agaricomycetidae</taxon>
        <taxon>Boletales</taxon>
        <taxon>Suillineae</taxon>
        <taxon>Suillaceae</taxon>
        <taxon>Suillus</taxon>
    </lineage>
</organism>
<name>A0A9P6ZLL3_9AGAM</name>
<proteinExistence type="predicted"/>